<reference evidence="1 2" key="1">
    <citation type="submission" date="2019-08" db="EMBL/GenBank/DDBJ databases">
        <title>Whole genome of Aphis craccivora.</title>
        <authorList>
            <person name="Voronova N.V."/>
            <person name="Shulinski R.S."/>
            <person name="Bandarenka Y.V."/>
            <person name="Zhorov D.G."/>
            <person name="Warner D."/>
        </authorList>
    </citation>
    <scope>NUCLEOTIDE SEQUENCE [LARGE SCALE GENOMIC DNA]</scope>
    <source>
        <strain evidence="1">180601</strain>
        <tissue evidence="1">Whole Body</tissue>
    </source>
</reference>
<dbReference type="AlphaFoldDB" id="A0A6G0YPU8"/>
<dbReference type="Proteomes" id="UP000478052">
    <property type="component" value="Unassembled WGS sequence"/>
</dbReference>
<evidence type="ECO:0000313" key="1">
    <source>
        <dbReference type="EMBL" id="KAF0759460.1"/>
    </source>
</evidence>
<accession>A0A6G0YPU8</accession>
<evidence type="ECO:0000313" key="2">
    <source>
        <dbReference type="Proteomes" id="UP000478052"/>
    </source>
</evidence>
<sequence length="50" mass="5668">MVIFRTVVDDNPFSNPKFEEPPTDQLFKFSLSPSVNKGSGLYKDVIPHTQ</sequence>
<keyword evidence="2" id="KW-1185">Reference proteome</keyword>
<protein>
    <submittedName>
        <fullName evidence="1">Uncharacterized protein</fullName>
    </submittedName>
</protein>
<name>A0A6G0YPU8_APHCR</name>
<gene>
    <name evidence="1" type="ORF">FWK35_00006107</name>
</gene>
<organism evidence="1 2">
    <name type="scientific">Aphis craccivora</name>
    <name type="common">Cowpea aphid</name>
    <dbReference type="NCBI Taxonomy" id="307492"/>
    <lineage>
        <taxon>Eukaryota</taxon>
        <taxon>Metazoa</taxon>
        <taxon>Ecdysozoa</taxon>
        <taxon>Arthropoda</taxon>
        <taxon>Hexapoda</taxon>
        <taxon>Insecta</taxon>
        <taxon>Pterygota</taxon>
        <taxon>Neoptera</taxon>
        <taxon>Paraneoptera</taxon>
        <taxon>Hemiptera</taxon>
        <taxon>Sternorrhyncha</taxon>
        <taxon>Aphidomorpha</taxon>
        <taxon>Aphidoidea</taxon>
        <taxon>Aphididae</taxon>
        <taxon>Aphidini</taxon>
        <taxon>Aphis</taxon>
        <taxon>Aphis</taxon>
    </lineage>
</organism>
<proteinExistence type="predicted"/>
<dbReference type="EMBL" id="VUJU01002987">
    <property type="protein sequence ID" value="KAF0759460.1"/>
    <property type="molecule type" value="Genomic_DNA"/>
</dbReference>
<comment type="caution">
    <text evidence="1">The sequence shown here is derived from an EMBL/GenBank/DDBJ whole genome shotgun (WGS) entry which is preliminary data.</text>
</comment>